<dbReference type="OrthoDB" id="7376058at2"/>
<accession>A0A3B0AXE2</accession>
<proteinExistence type="inferred from homology"/>
<gene>
    <name evidence="3" type="ORF">D7231_26985</name>
</gene>
<dbReference type="EMBL" id="RBAM01000013">
    <property type="protein sequence ID" value="RKN64941.1"/>
    <property type="molecule type" value="Genomic_DNA"/>
</dbReference>
<sequence length="483" mass="52479">MTIAPGVGTGRGTALPAASAGENLRLTLVYFLPNYLKGAFRSRPRIAALVARADTARRAPEAMRRLRRRHGRGPVMVRGAAGPALLVLDADDARQVLSGPAEVYAVDTWEKVSGFAPVQPETLVASHGRQRIVRRMFNDAVLDAGCPVHRLADRFLRVAGEEAAALLGPGAVAGLRAEALRESFERVGRRCFLGEAAADDVEFSRLLGELLAEANWMGARRWRAGRARRLRRKMMQRQARYLYEADPRSLAGLFAAAPRGPETAPECQVSHWFMALGSLSSVTAQTLALLATHPRHHERVMEEIRAADRTHGPRTVPGFLGMPYLRACVQEAARLWPPVAGLTRRTTSETRWRDAVAPGGVGVVVPVAFHARDGERLDYAHRFAPEKWLDGTAERDWAVGPFGRGEAQCSGMELALQLATGFVAELLRGGELAVAGVRLGPGRPLPHTFDASRLRIGIRGPRAPEASTAKARAAQSRTPEEDA</sequence>
<comment type="caution">
    <text evidence="3">The sequence shown here is derived from an EMBL/GenBank/DDBJ whole genome shotgun (WGS) entry which is preliminary data.</text>
</comment>
<dbReference type="Proteomes" id="UP000270343">
    <property type="component" value="Unassembled WGS sequence"/>
</dbReference>
<evidence type="ECO:0000256" key="2">
    <source>
        <dbReference type="SAM" id="MobiDB-lite"/>
    </source>
</evidence>
<dbReference type="RefSeq" id="WP_120758166.1">
    <property type="nucleotide sequence ID" value="NZ_RBAM01000013.1"/>
</dbReference>
<dbReference type="AlphaFoldDB" id="A0A3B0AXE2"/>
<evidence type="ECO:0000256" key="1">
    <source>
        <dbReference type="ARBA" id="ARBA00010617"/>
    </source>
</evidence>
<dbReference type="GO" id="GO:0016705">
    <property type="term" value="F:oxidoreductase activity, acting on paired donors, with incorporation or reduction of molecular oxygen"/>
    <property type="evidence" value="ECO:0007669"/>
    <property type="project" value="InterPro"/>
</dbReference>
<feature type="region of interest" description="Disordered" evidence="2">
    <location>
        <begin position="460"/>
        <end position="483"/>
    </location>
</feature>
<dbReference type="SUPFAM" id="SSF48264">
    <property type="entry name" value="Cytochrome P450"/>
    <property type="match status" value="1"/>
</dbReference>
<dbReference type="Pfam" id="PF00067">
    <property type="entry name" value="p450"/>
    <property type="match status" value="1"/>
</dbReference>
<dbReference type="GO" id="GO:0004497">
    <property type="term" value="F:monooxygenase activity"/>
    <property type="evidence" value="ECO:0007669"/>
    <property type="project" value="InterPro"/>
</dbReference>
<dbReference type="InterPro" id="IPR001128">
    <property type="entry name" value="Cyt_P450"/>
</dbReference>
<organism evidence="3 4">
    <name type="scientific">Streptomyces klenkii</name>
    <dbReference type="NCBI Taxonomy" id="1420899"/>
    <lineage>
        <taxon>Bacteria</taxon>
        <taxon>Bacillati</taxon>
        <taxon>Actinomycetota</taxon>
        <taxon>Actinomycetes</taxon>
        <taxon>Kitasatosporales</taxon>
        <taxon>Streptomycetaceae</taxon>
        <taxon>Streptomyces</taxon>
    </lineage>
</organism>
<evidence type="ECO:0000313" key="4">
    <source>
        <dbReference type="Proteomes" id="UP000270343"/>
    </source>
</evidence>
<dbReference type="GO" id="GO:0005506">
    <property type="term" value="F:iron ion binding"/>
    <property type="evidence" value="ECO:0007669"/>
    <property type="project" value="InterPro"/>
</dbReference>
<name>A0A3B0AXE2_9ACTN</name>
<reference evidence="3 4" key="1">
    <citation type="journal article" date="2015" name="Antonie Van Leeuwenhoek">
        <title>Streptomyces klenkii sp. nov., isolated from deep marine sediment.</title>
        <authorList>
            <person name="Veyisoglu A."/>
            <person name="Sahin N."/>
        </authorList>
    </citation>
    <scope>NUCLEOTIDE SEQUENCE [LARGE SCALE GENOMIC DNA]</scope>
    <source>
        <strain evidence="3 4">KCTC 29202</strain>
    </source>
</reference>
<keyword evidence="4" id="KW-1185">Reference proteome</keyword>
<dbReference type="PANTHER" id="PTHR24305:SF166">
    <property type="entry name" value="CYTOCHROME P450 12A4, MITOCHONDRIAL-RELATED"/>
    <property type="match status" value="1"/>
</dbReference>
<dbReference type="GO" id="GO:0020037">
    <property type="term" value="F:heme binding"/>
    <property type="evidence" value="ECO:0007669"/>
    <property type="project" value="InterPro"/>
</dbReference>
<dbReference type="InterPro" id="IPR036396">
    <property type="entry name" value="Cyt_P450_sf"/>
</dbReference>
<evidence type="ECO:0000313" key="3">
    <source>
        <dbReference type="EMBL" id="RKN64941.1"/>
    </source>
</evidence>
<comment type="similarity">
    <text evidence="1">Belongs to the cytochrome P450 family.</text>
</comment>
<dbReference type="PANTHER" id="PTHR24305">
    <property type="entry name" value="CYTOCHROME P450"/>
    <property type="match status" value="1"/>
</dbReference>
<dbReference type="InterPro" id="IPR050121">
    <property type="entry name" value="Cytochrome_P450_monoxygenase"/>
</dbReference>
<dbReference type="Gene3D" id="1.10.630.10">
    <property type="entry name" value="Cytochrome P450"/>
    <property type="match status" value="1"/>
</dbReference>
<protein>
    <submittedName>
        <fullName evidence="3">Cytochrome P450</fullName>
    </submittedName>
</protein>